<feature type="compositionally biased region" description="Polar residues" evidence="7">
    <location>
        <begin position="1"/>
        <end position="17"/>
    </location>
</feature>
<keyword evidence="3 8" id="KW-0255">Endonuclease</keyword>
<keyword evidence="2" id="KW-0479">Metal-binding</keyword>
<gene>
    <name evidence="8" type="ORF">JIN82_15080</name>
</gene>
<organism evidence="8 9">
    <name type="scientific">Persicirhabdus sediminis</name>
    <dbReference type="NCBI Taxonomy" id="454144"/>
    <lineage>
        <taxon>Bacteria</taxon>
        <taxon>Pseudomonadati</taxon>
        <taxon>Verrucomicrobiota</taxon>
        <taxon>Verrucomicrobiia</taxon>
        <taxon>Verrucomicrobiales</taxon>
        <taxon>Verrucomicrobiaceae</taxon>
        <taxon>Persicirhabdus</taxon>
    </lineage>
</organism>
<dbReference type="AlphaFoldDB" id="A0A8J7MFH2"/>
<keyword evidence="1" id="KW-0540">Nuclease</keyword>
<reference evidence="8" key="1">
    <citation type="submission" date="2021-01" db="EMBL/GenBank/DDBJ databases">
        <title>Modified the classification status of verrucomicrobia.</title>
        <authorList>
            <person name="Feng X."/>
        </authorList>
    </citation>
    <scope>NUCLEOTIDE SEQUENCE</scope>
    <source>
        <strain evidence="8">_KCTC 22039</strain>
    </source>
</reference>
<sequence length="65" mass="7426">MHIITQNACSQPSTKPPTQLKDKLTTTMNLSQDSLRIYNLGNQWQNRVEHHGQKESYDPDGFLGI</sequence>
<evidence type="ECO:0000256" key="7">
    <source>
        <dbReference type="SAM" id="MobiDB-lite"/>
    </source>
</evidence>
<dbReference type="Gene3D" id="3.30.70.240">
    <property type="match status" value="1"/>
</dbReference>
<dbReference type="SUPFAM" id="SSF143430">
    <property type="entry name" value="TTP0101/SSO1404-like"/>
    <property type="match status" value="1"/>
</dbReference>
<dbReference type="EMBL" id="JAENIM010000045">
    <property type="protein sequence ID" value="MBK1792486.1"/>
    <property type="molecule type" value="Genomic_DNA"/>
</dbReference>
<accession>A0A8J7MFH2</accession>
<keyword evidence="5" id="KW-0460">Magnesium</keyword>
<evidence type="ECO:0000313" key="8">
    <source>
        <dbReference type="EMBL" id="MBK1792486.1"/>
    </source>
</evidence>
<evidence type="ECO:0000256" key="3">
    <source>
        <dbReference type="ARBA" id="ARBA00022759"/>
    </source>
</evidence>
<comment type="caution">
    <text evidence="8">The sequence shown here is derived from an EMBL/GenBank/DDBJ whole genome shotgun (WGS) entry which is preliminary data.</text>
</comment>
<proteinExistence type="predicted"/>
<evidence type="ECO:0000256" key="6">
    <source>
        <dbReference type="ARBA" id="ARBA00023118"/>
    </source>
</evidence>
<evidence type="ECO:0000256" key="4">
    <source>
        <dbReference type="ARBA" id="ARBA00022801"/>
    </source>
</evidence>
<dbReference type="InterPro" id="IPR021127">
    <property type="entry name" value="CRISPR_associated_Cas2"/>
</dbReference>
<dbReference type="RefSeq" id="WP_200312495.1">
    <property type="nucleotide sequence ID" value="NZ_JAENIM010000045.1"/>
</dbReference>
<dbReference type="Proteomes" id="UP000624703">
    <property type="component" value="Unassembled WGS sequence"/>
</dbReference>
<keyword evidence="4" id="KW-0378">Hydrolase</keyword>
<keyword evidence="9" id="KW-1185">Reference proteome</keyword>
<evidence type="ECO:0000313" key="9">
    <source>
        <dbReference type="Proteomes" id="UP000624703"/>
    </source>
</evidence>
<feature type="region of interest" description="Disordered" evidence="7">
    <location>
        <begin position="1"/>
        <end position="21"/>
    </location>
</feature>
<dbReference type="GO" id="GO:0004521">
    <property type="term" value="F:RNA endonuclease activity"/>
    <property type="evidence" value="ECO:0007669"/>
    <property type="project" value="InterPro"/>
</dbReference>
<evidence type="ECO:0000256" key="5">
    <source>
        <dbReference type="ARBA" id="ARBA00022842"/>
    </source>
</evidence>
<dbReference type="GO" id="GO:0043571">
    <property type="term" value="P:maintenance of CRISPR repeat elements"/>
    <property type="evidence" value="ECO:0007669"/>
    <property type="project" value="InterPro"/>
</dbReference>
<evidence type="ECO:0000256" key="1">
    <source>
        <dbReference type="ARBA" id="ARBA00022722"/>
    </source>
</evidence>
<keyword evidence="6" id="KW-0051">Antiviral defense</keyword>
<name>A0A8J7MFH2_9BACT</name>
<evidence type="ECO:0000256" key="2">
    <source>
        <dbReference type="ARBA" id="ARBA00022723"/>
    </source>
</evidence>
<protein>
    <submittedName>
        <fullName evidence="8">CRISPR-associated endonuclease Cas2</fullName>
    </submittedName>
</protein>
<dbReference type="CDD" id="cd09725">
    <property type="entry name" value="Cas2_I_II_III"/>
    <property type="match status" value="1"/>
</dbReference>